<name>A0A1U7NR48_9DEIO</name>
<dbReference type="PANTHER" id="PTHR10937:SF4">
    <property type="entry name" value="GLUCOSAMINE-6-PHOSPHATE DEAMINASE"/>
    <property type="match status" value="1"/>
</dbReference>
<dbReference type="InterPro" id="IPR035490">
    <property type="entry name" value="GlmS/FrlB_SIS"/>
</dbReference>
<proteinExistence type="predicted"/>
<comment type="caution">
    <text evidence="3">The sequence shown here is derived from an EMBL/GenBank/DDBJ whole genome shotgun (WGS) entry which is preliminary data.</text>
</comment>
<dbReference type="PANTHER" id="PTHR10937">
    <property type="entry name" value="GLUCOSAMINE--FRUCTOSE-6-PHOSPHATE AMINOTRANSFERASE, ISOMERIZING"/>
    <property type="match status" value="1"/>
</dbReference>
<dbReference type="Proteomes" id="UP000186607">
    <property type="component" value="Unassembled WGS sequence"/>
</dbReference>
<dbReference type="PROSITE" id="PS51464">
    <property type="entry name" value="SIS"/>
    <property type="match status" value="2"/>
</dbReference>
<evidence type="ECO:0000313" key="3">
    <source>
        <dbReference type="EMBL" id="OLV15387.1"/>
    </source>
</evidence>
<evidence type="ECO:0000256" key="1">
    <source>
        <dbReference type="ARBA" id="ARBA00022737"/>
    </source>
</evidence>
<dbReference type="CDD" id="cd05009">
    <property type="entry name" value="SIS_GlmS_GlmD_2"/>
    <property type="match status" value="1"/>
</dbReference>
<dbReference type="GO" id="GO:1901135">
    <property type="term" value="P:carbohydrate derivative metabolic process"/>
    <property type="evidence" value="ECO:0007669"/>
    <property type="project" value="InterPro"/>
</dbReference>
<dbReference type="OrthoDB" id="106547at2"/>
<organism evidence="3 4">
    <name type="scientific">Deinococcus marmoris</name>
    <dbReference type="NCBI Taxonomy" id="249408"/>
    <lineage>
        <taxon>Bacteria</taxon>
        <taxon>Thermotogati</taxon>
        <taxon>Deinococcota</taxon>
        <taxon>Deinococci</taxon>
        <taxon>Deinococcales</taxon>
        <taxon>Deinococcaceae</taxon>
        <taxon>Deinococcus</taxon>
    </lineage>
</organism>
<feature type="domain" description="SIS" evidence="2">
    <location>
        <begin position="184"/>
        <end position="325"/>
    </location>
</feature>
<keyword evidence="1" id="KW-0677">Repeat</keyword>
<dbReference type="InterPro" id="IPR001347">
    <property type="entry name" value="SIS_dom"/>
</dbReference>
<dbReference type="SUPFAM" id="SSF53697">
    <property type="entry name" value="SIS domain"/>
    <property type="match status" value="1"/>
</dbReference>
<feature type="domain" description="SIS" evidence="2">
    <location>
        <begin position="29"/>
        <end position="183"/>
    </location>
</feature>
<sequence>MADKVLGTLTEREFESQPEVWGAVLDRRESSPFQDVERVVVFGSGTSYYLALLLADLLRTGLGLDAVAQPSCEVWIHPERTLKNPQTLFGVAVSRSGESSEAVLAARTLNDLGGRVLAISCHADSTLVKMADQVLLVPEGAEEGLVMSRSFSSMLLAVQKIVMGESGSNLNALPAAARRVLDKCEKPLKQLAHKTDFQRFVFLGSGVNLPLTQEAALKMQEMAIVTSEAYSALEYRHGPKATAGPDTLVTLFAWDSHRAEQRQLLKDLHGYGVTTLVIGENLDDLAAVSDARVELDSGLDETGRLALNLLPVHRLALETARRLGRDPDLSQNLTQVVRLAST</sequence>
<dbReference type="RefSeq" id="WP_075837081.1">
    <property type="nucleotide sequence ID" value="NZ_MSTI01000183.1"/>
</dbReference>
<dbReference type="CDD" id="cd05008">
    <property type="entry name" value="SIS_GlmS_GlmD_1"/>
    <property type="match status" value="1"/>
</dbReference>
<dbReference type="STRING" id="249408.BOO71_0015061"/>
<dbReference type="Pfam" id="PF01380">
    <property type="entry name" value="SIS"/>
    <property type="match status" value="2"/>
</dbReference>
<reference evidence="3 4" key="1">
    <citation type="submission" date="2017-01" db="EMBL/GenBank/DDBJ databases">
        <title>Genome Analysis of Deinococcus marmoris KOPRI26562.</title>
        <authorList>
            <person name="Kim J.H."/>
            <person name="Oh H.-M."/>
        </authorList>
    </citation>
    <scope>NUCLEOTIDE SEQUENCE [LARGE SCALE GENOMIC DNA]</scope>
    <source>
        <strain evidence="3 4">KOPRI26562</strain>
    </source>
</reference>
<gene>
    <name evidence="3" type="ORF">BOO71_0015061</name>
</gene>
<accession>A0A1U7NR48</accession>
<dbReference type="InterPro" id="IPR035466">
    <property type="entry name" value="GlmS/AgaS_SIS"/>
</dbReference>
<evidence type="ECO:0000259" key="2">
    <source>
        <dbReference type="PROSITE" id="PS51464"/>
    </source>
</evidence>
<dbReference type="GO" id="GO:0097367">
    <property type="term" value="F:carbohydrate derivative binding"/>
    <property type="evidence" value="ECO:0007669"/>
    <property type="project" value="InterPro"/>
</dbReference>
<keyword evidence="4" id="KW-1185">Reference proteome</keyword>
<dbReference type="EMBL" id="MSTI01000183">
    <property type="protein sequence ID" value="OLV15387.1"/>
    <property type="molecule type" value="Genomic_DNA"/>
</dbReference>
<dbReference type="InterPro" id="IPR046348">
    <property type="entry name" value="SIS_dom_sf"/>
</dbReference>
<protein>
    <submittedName>
        <fullName evidence="3">Glucosamine-6-phosphate deaminase, alternative</fullName>
    </submittedName>
</protein>
<dbReference type="Gene3D" id="3.40.50.10490">
    <property type="entry name" value="Glucose-6-phosphate isomerase like protein, domain 1"/>
    <property type="match status" value="2"/>
</dbReference>
<evidence type="ECO:0000313" key="4">
    <source>
        <dbReference type="Proteomes" id="UP000186607"/>
    </source>
</evidence>
<dbReference type="AlphaFoldDB" id="A0A1U7NR48"/>